<evidence type="ECO:0000256" key="8">
    <source>
        <dbReference type="RuleBase" id="RU367043"/>
    </source>
</evidence>
<dbReference type="PANTHER" id="PTHR13172">
    <property type="entry name" value="MITOCHONDRIAL IMPORT INNER MEMBRANE TRANSLOCASE SUBUNIT TIM9B"/>
    <property type="match status" value="1"/>
</dbReference>
<evidence type="ECO:0000256" key="2">
    <source>
        <dbReference type="ARBA" id="ARBA00022723"/>
    </source>
</evidence>
<keyword evidence="5 8" id="KW-0811">Translocation</keyword>
<organism evidence="10 11">
    <name type="scientific">Cotesia congregata</name>
    <name type="common">Parasitoid wasp</name>
    <name type="synonym">Apanteles congregatus</name>
    <dbReference type="NCBI Taxonomy" id="51543"/>
    <lineage>
        <taxon>Eukaryota</taxon>
        <taxon>Metazoa</taxon>
        <taxon>Ecdysozoa</taxon>
        <taxon>Arthropoda</taxon>
        <taxon>Hexapoda</taxon>
        <taxon>Insecta</taxon>
        <taxon>Pterygota</taxon>
        <taxon>Neoptera</taxon>
        <taxon>Endopterygota</taxon>
        <taxon>Hymenoptera</taxon>
        <taxon>Apocrita</taxon>
        <taxon>Ichneumonoidea</taxon>
        <taxon>Braconidae</taxon>
        <taxon>Microgastrinae</taxon>
        <taxon>Cotesia</taxon>
    </lineage>
</organism>
<dbReference type="EMBL" id="CAJNRD030001121">
    <property type="protein sequence ID" value="CAG5096348.1"/>
    <property type="molecule type" value="Genomic_DNA"/>
</dbReference>
<dbReference type="SUPFAM" id="SSF144122">
    <property type="entry name" value="Tim10-like"/>
    <property type="match status" value="1"/>
</dbReference>
<evidence type="ECO:0000256" key="7">
    <source>
        <dbReference type="ARBA" id="ARBA00023157"/>
    </source>
</evidence>
<dbReference type="GO" id="GO:0046872">
    <property type="term" value="F:metal ion binding"/>
    <property type="evidence" value="ECO:0007669"/>
    <property type="project" value="UniProtKB-KW"/>
</dbReference>
<name>A0A8J2MML9_COTCN</name>
<keyword evidence="7 8" id="KW-1015">Disulfide bond</keyword>
<dbReference type="AlphaFoldDB" id="A0A8J2MML9"/>
<comment type="domain">
    <text evidence="8">The twin CX3C motif contains 4 conserved Cys residues that form 2 disulfide bonds in the mitochondrial intermembrane space.</text>
</comment>
<keyword evidence="4 8" id="KW-0653">Protein transport</keyword>
<keyword evidence="8" id="KW-0999">Mitochondrion inner membrane</keyword>
<evidence type="ECO:0000313" key="10">
    <source>
        <dbReference type="EMBL" id="CAG5096348.1"/>
    </source>
</evidence>
<dbReference type="InterPro" id="IPR004217">
    <property type="entry name" value="Tim10-like"/>
</dbReference>
<dbReference type="OrthoDB" id="1551503at2759"/>
<reference evidence="10" key="1">
    <citation type="submission" date="2021-04" db="EMBL/GenBank/DDBJ databases">
        <authorList>
            <person name="Chebbi M.A.C M."/>
        </authorList>
    </citation>
    <scope>NUCLEOTIDE SEQUENCE</scope>
</reference>
<feature type="domain" description="Tim10-like" evidence="9">
    <location>
        <begin position="12"/>
        <end position="72"/>
    </location>
</feature>
<evidence type="ECO:0000313" key="11">
    <source>
        <dbReference type="Proteomes" id="UP000786811"/>
    </source>
</evidence>
<sequence length="148" mass="16428">MAMAGTSVEAEVEAIKSFRDFLTSYNKLSEVCFIDCISDFTSRDLKSKEEKCAVNCMEKYLKMNQRVSQRFQDIDCKAGLVGILSSFVQSSSHKLDSPNQSDCSSSPSLSSSLVIIPASESLDEILELETLEQSIASSLWVLARFLDF</sequence>
<keyword evidence="6 8" id="KW-0496">Mitochondrion</keyword>
<comment type="caution">
    <text evidence="10">The sequence shown here is derived from an EMBL/GenBank/DDBJ whole genome shotgun (WGS) entry which is preliminary data.</text>
</comment>
<protein>
    <recommendedName>
        <fullName evidence="8">Mitochondrial import inner membrane translocase subunit</fullName>
    </recommendedName>
</protein>
<keyword evidence="3" id="KW-0862">Zinc</keyword>
<comment type="subunit">
    <text evidence="8">Heterohexamer.</text>
</comment>
<evidence type="ECO:0000256" key="5">
    <source>
        <dbReference type="ARBA" id="ARBA00023010"/>
    </source>
</evidence>
<evidence type="ECO:0000256" key="4">
    <source>
        <dbReference type="ARBA" id="ARBA00022927"/>
    </source>
</evidence>
<comment type="subcellular location">
    <subcellularLocation>
        <location evidence="8">Mitochondrion inner membrane</location>
        <topology evidence="8">Peripheral membrane protein</topology>
        <orientation evidence="8">Intermembrane side</orientation>
    </subcellularLocation>
</comment>
<dbReference type="GO" id="GO:0015031">
    <property type="term" value="P:protein transport"/>
    <property type="evidence" value="ECO:0007669"/>
    <property type="project" value="UniProtKB-KW"/>
</dbReference>
<comment type="similarity">
    <text evidence="8">Belongs to the small Tim family.</text>
</comment>
<evidence type="ECO:0000259" key="9">
    <source>
        <dbReference type="Pfam" id="PF02953"/>
    </source>
</evidence>
<dbReference type="Pfam" id="PF02953">
    <property type="entry name" value="zf-Tim10_DDP"/>
    <property type="match status" value="1"/>
</dbReference>
<gene>
    <name evidence="10" type="ORF">HICCMSTLAB_LOCUS8165</name>
</gene>
<dbReference type="Proteomes" id="UP000786811">
    <property type="component" value="Unassembled WGS sequence"/>
</dbReference>
<keyword evidence="8" id="KW-0472">Membrane</keyword>
<proteinExistence type="inferred from homology"/>
<keyword evidence="2" id="KW-0479">Metal-binding</keyword>
<dbReference type="InterPro" id="IPR035427">
    <property type="entry name" value="Tim10-like_dom_sf"/>
</dbReference>
<dbReference type="GO" id="GO:0005743">
    <property type="term" value="C:mitochondrial inner membrane"/>
    <property type="evidence" value="ECO:0007669"/>
    <property type="project" value="UniProtKB-SubCell"/>
</dbReference>
<keyword evidence="1 8" id="KW-0813">Transport</keyword>
<dbReference type="InterPro" id="IPR050673">
    <property type="entry name" value="Mito_inner_translocase_sub"/>
</dbReference>
<accession>A0A8J2MML9</accession>
<dbReference type="Gene3D" id="1.10.287.810">
    <property type="entry name" value="Mitochondrial import inner membrane translocase subunit tim13 like domains"/>
    <property type="match status" value="1"/>
</dbReference>
<evidence type="ECO:0000256" key="1">
    <source>
        <dbReference type="ARBA" id="ARBA00022448"/>
    </source>
</evidence>
<comment type="function">
    <text evidence="8">Mitochondrial intermembrane chaperone that participates in the import and insertion of some multi-pass transmembrane proteins into the mitochondrial inner membrane. Also required for the transfer of beta-barrel precursors from the TOM complex to the sorting and assembly machinery (SAM complex) of the outer membrane. Acts as a chaperone-like protein that protects the hydrophobic precursors from aggregation and guide them through the mitochondrial intermembrane space.</text>
</comment>
<keyword evidence="11" id="KW-1185">Reference proteome</keyword>
<evidence type="ECO:0000256" key="6">
    <source>
        <dbReference type="ARBA" id="ARBA00023128"/>
    </source>
</evidence>
<keyword evidence="8" id="KW-0143">Chaperone</keyword>
<evidence type="ECO:0000256" key="3">
    <source>
        <dbReference type="ARBA" id="ARBA00022833"/>
    </source>
</evidence>